<comment type="caution">
    <text evidence="4">The sequence shown here is derived from an EMBL/GenBank/DDBJ whole genome shotgun (WGS) entry which is preliminary data.</text>
</comment>
<reference evidence="4 5" key="1">
    <citation type="submission" date="2019-05" db="EMBL/GenBank/DDBJ databases">
        <authorList>
            <person name="Pankratov T."/>
            <person name="Grouzdev D."/>
        </authorList>
    </citation>
    <scope>NUCLEOTIDE SEQUENCE [LARGE SCALE GENOMIC DNA]</scope>
    <source>
        <strain evidence="4 5">KEBCLARHB70R</strain>
    </source>
</reference>
<dbReference type="Gene3D" id="3.10.580.10">
    <property type="entry name" value="CBS-domain"/>
    <property type="match status" value="1"/>
</dbReference>
<evidence type="ECO:0000256" key="1">
    <source>
        <dbReference type="ARBA" id="ARBA00023122"/>
    </source>
</evidence>
<dbReference type="RefSeq" id="WP_138327593.1">
    <property type="nucleotide sequence ID" value="NZ_VCDI01000009.1"/>
</dbReference>
<dbReference type="PANTHER" id="PTHR43080:SF2">
    <property type="entry name" value="CBS DOMAIN-CONTAINING PROTEIN"/>
    <property type="match status" value="1"/>
</dbReference>
<dbReference type="InterPro" id="IPR000644">
    <property type="entry name" value="CBS_dom"/>
</dbReference>
<sequence>MTIASIIRNKSATIIKVAPQTLISEVVQVLAEHKIGAVLVMDGRDLRGVLSERDIVRAMARQPSGVRALTAENLMTPPRALTKSDASIASVMQIMTEKRVRHLPVIEDGVVVGVVSIGDVVKALLDQQSVEVETMRAYVVGAA</sequence>
<dbReference type="PANTHER" id="PTHR43080">
    <property type="entry name" value="CBS DOMAIN-CONTAINING PROTEIN CBSX3, MITOCHONDRIAL"/>
    <property type="match status" value="1"/>
</dbReference>
<keyword evidence="5" id="KW-1185">Reference proteome</keyword>
<feature type="domain" description="CBS" evidence="3">
    <location>
        <begin position="74"/>
        <end position="130"/>
    </location>
</feature>
<dbReference type="OrthoDB" id="9807125at2"/>
<dbReference type="PROSITE" id="PS51371">
    <property type="entry name" value="CBS"/>
    <property type="match status" value="2"/>
</dbReference>
<dbReference type="Pfam" id="PF00571">
    <property type="entry name" value="CBS"/>
    <property type="match status" value="2"/>
</dbReference>
<dbReference type="InterPro" id="IPR051257">
    <property type="entry name" value="Diverse_CBS-Domain"/>
</dbReference>
<dbReference type="SUPFAM" id="SSF54631">
    <property type="entry name" value="CBS-domain pair"/>
    <property type="match status" value="1"/>
</dbReference>
<dbReference type="SMART" id="SM00116">
    <property type="entry name" value="CBS"/>
    <property type="match status" value="2"/>
</dbReference>
<evidence type="ECO:0000256" key="2">
    <source>
        <dbReference type="PROSITE-ProRule" id="PRU00703"/>
    </source>
</evidence>
<name>A0A5R9J236_9PROT</name>
<dbReference type="Proteomes" id="UP000305654">
    <property type="component" value="Unassembled WGS sequence"/>
</dbReference>
<gene>
    <name evidence="4" type="ORF">FE263_18855</name>
</gene>
<feature type="domain" description="CBS" evidence="3">
    <location>
        <begin position="6"/>
        <end position="69"/>
    </location>
</feature>
<evidence type="ECO:0000313" key="5">
    <source>
        <dbReference type="Proteomes" id="UP000305654"/>
    </source>
</evidence>
<protein>
    <submittedName>
        <fullName evidence="4">CBS domain-containing protein</fullName>
    </submittedName>
</protein>
<keyword evidence="1 2" id="KW-0129">CBS domain</keyword>
<dbReference type="InterPro" id="IPR046342">
    <property type="entry name" value="CBS_dom_sf"/>
</dbReference>
<proteinExistence type="predicted"/>
<dbReference type="EMBL" id="VCDI01000009">
    <property type="protein sequence ID" value="TLU70923.1"/>
    <property type="molecule type" value="Genomic_DNA"/>
</dbReference>
<evidence type="ECO:0000259" key="3">
    <source>
        <dbReference type="PROSITE" id="PS51371"/>
    </source>
</evidence>
<dbReference type="AlphaFoldDB" id="A0A5R9J236"/>
<organism evidence="4 5">
    <name type="scientific">Lichenicoccus roseus</name>
    <dbReference type="NCBI Taxonomy" id="2683649"/>
    <lineage>
        <taxon>Bacteria</taxon>
        <taxon>Pseudomonadati</taxon>
        <taxon>Pseudomonadota</taxon>
        <taxon>Alphaproteobacteria</taxon>
        <taxon>Acetobacterales</taxon>
        <taxon>Acetobacteraceae</taxon>
        <taxon>Lichenicoccus</taxon>
    </lineage>
</organism>
<evidence type="ECO:0000313" key="4">
    <source>
        <dbReference type="EMBL" id="TLU70923.1"/>
    </source>
</evidence>
<accession>A0A5R9J236</accession>